<dbReference type="HAMAP" id="MF_00376">
    <property type="entry name" value="Dephospho_CoA_kinase"/>
    <property type="match status" value="1"/>
</dbReference>
<evidence type="ECO:0000256" key="1">
    <source>
        <dbReference type="ARBA" id="ARBA00009018"/>
    </source>
</evidence>
<dbReference type="UniPathway" id="UPA00241">
    <property type="reaction ID" value="UER00356"/>
</dbReference>
<evidence type="ECO:0000256" key="4">
    <source>
        <dbReference type="ARBA" id="ARBA00022993"/>
    </source>
</evidence>
<accession>A0A2K1DXC6</accession>
<dbReference type="GO" id="GO:0005737">
    <property type="term" value="C:cytoplasm"/>
    <property type="evidence" value="ECO:0007669"/>
    <property type="project" value="UniProtKB-SubCell"/>
</dbReference>
<organism evidence="7 8">
    <name type="scientific">Hanstruepera neustonica</name>
    <dbReference type="NCBI Taxonomy" id="1445657"/>
    <lineage>
        <taxon>Bacteria</taxon>
        <taxon>Pseudomonadati</taxon>
        <taxon>Bacteroidota</taxon>
        <taxon>Flavobacteriia</taxon>
        <taxon>Flavobacteriales</taxon>
        <taxon>Flavobacteriaceae</taxon>
        <taxon>Hanstruepera</taxon>
    </lineage>
</organism>
<dbReference type="PRINTS" id="PR00988">
    <property type="entry name" value="URIDINKINASE"/>
</dbReference>
<evidence type="ECO:0000256" key="6">
    <source>
        <dbReference type="NCBIfam" id="TIGR00152"/>
    </source>
</evidence>
<dbReference type="RefSeq" id="WP_103052555.1">
    <property type="nucleotide sequence ID" value="NZ_POWF01000007.1"/>
</dbReference>
<keyword evidence="5 7" id="KW-0418">Kinase</keyword>
<keyword evidence="4 5" id="KW-0173">Coenzyme A biosynthesis</keyword>
<dbReference type="InterPro" id="IPR001977">
    <property type="entry name" value="Depp_CoAkinase"/>
</dbReference>
<name>A0A2K1DXC6_9FLAO</name>
<keyword evidence="5" id="KW-0963">Cytoplasm</keyword>
<evidence type="ECO:0000313" key="8">
    <source>
        <dbReference type="Proteomes" id="UP000236641"/>
    </source>
</evidence>
<evidence type="ECO:0000256" key="2">
    <source>
        <dbReference type="ARBA" id="ARBA00022741"/>
    </source>
</evidence>
<comment type="subcellular location">
    <subcellularLocation>
        <location evidence="5">Cytoplasm</location>
    </subcellularLocation>
</comment>
<dbReference type="EMBL" id="POWF01000007">
    <property type="protein sequence ID" value="PNQ72676.1"/>
    <property type="molecule type" value="Genomic_DNA"/>
</dbReference>
<protein>
    <recommendedName>
        <fullName evidence="5 6">Dephospho-CoA kinase</fullName>
        <ecNumber evidence="5 6">2.7.1.24</ecNumber>
    </recommendedName>
    <alternativeName>
        <fullName evidence="5">Dephosphocoenzyme A kinase</fullName>
    </alternativeName>
</protein>
<feature type="binding site" evidence="5">
    <location>
        <begin position="11"/>
        <end position="16"/>
    </location>
    <ligand>
        <name>ATP</name>
        <dbReference type="ChEBI" id="CHEBI:30616"/>
    </ligand>
</feature>
<keyword evidence="2 5" id="KW-0547">Nucleotide-binding</keyword>
<keyword evidence="3 5" id="KW-0067">ATP-binding</keyword>
<dbReference type="PANTHER" id="PTHR10695:SF46">
    <property type="entry name" value="BIFUNCTIONAL COENZYME A SYNTHASE-RELATED"/>
    <property type="match status" value="1"/>
</dbReference>
<keyword evidence="5" id="KW-0808">Transferase</keyword>
<dbReference type="OrthoDB" id="9812943at2"/>
<sequence>MKIVGLTGGIGSGKTTVAKVFNELGIAVYIADDEAKALMNRSKVIKRKLIDLFGELAYTDNELNRPFIADKIFHDKSLLEKMNGIVHPKVGQHFNRWVKNQKGPYVLKESAILFETNGHKNCDFTILVTAPIDLRIKRVMERDNTTVKKVQAIMDNQLSDAKKMTKADFIIENVDLDKMRQQVMDVHEKLLTIN</sequence>
<keyword evidence="8" id="KW-1185">Reference proteome</keyword>
<comment type="caution">
    <text evidence="7">The sequence shown here is derived from an EMBL/GenBank/DDBJ whole genome shotgun (WGS) entry which is preliminary data.</text>
</comment>
<dbReference type="GO" id="GO:0005524">
    <property type="term" value="F:ATP binding"/>
    <property type="evidence" value="ECO:0007669"/>
    <property type="project" value="UniProtKB-UniRule"/>
</dbReference>
<comment type="function">
    <text evidence="5">Catalyzes the phosphorylation of the 3'-hydroxyl group of dephosphocoenzyme A to form coenzyme A.</text>
</comment>
<dbReference type="InterPro" id="IPR027417">
    <property type="entry name" value="P-loop_NTPase"/>
</dbReference>
<dbReference type="NCBIfam" id="TIGR00152">
    <property type="entry name" value="dephospho-CoA kinase"/>
    <property type="match status" value="1"/>
</dbReference>
<evidence type="ECO:0000313" key="7">
    <source>
        <dbReference type="EMBL" id="PNQ72676.1"/>
    </source>
</evidence>
<dbReference type="EC" id="2.7.1.24" evidence="5 6"/>
<comment type="catalytic activity">
    <reaction evidence="5">
        <text>3'-dephospho-CoA + ATP = ADP + CoA + H(+)</text>
        <dbReference type="Rhea" id="RHEA:18245"/>
        <dbReference type="ChEBI" id="CHEBI:15378"/>
        <dbReference type="ChEBI" id="CHEBI:30616"/>
        <dbReference type="ChEBI" id="CHEBI:57287"/>
        <dbReference type="ChEBI" id="CHEBI:57328"/>
        <dbReference type="ChEBI" id="CHEBI:456216"/>
        <dbReference type="EC" id="2.7.1.24"/>
    </reaction>
</comment>
<dbReference type="PROSITE" id="PS51219">
    <property type="entry name" value="DPCK"/>
    <property type="match status" value="1"/>
</dbReference>
<evidence type="ECO:0000256" key="3">
    <source>
        <dbReference type="ARBA" id="ARBA00022840"/>
    </source>
</evidence>
<gene>
    <name evidence="5" type="primary">coaE</name>
    <name evidence="7" type="ORF">C1T31_11070</name>
</gene>
<dbReference type="GO" id="GO:0004140">
    <property type="term" value="F:dephospho-CoA kinase activity"/>
    <property type="evidence" value="ECO:0007669"/>
    <property type="project" value="UniProtKB-UniRule"/>
</dbReference>
<dbReference type="PANTHER" id="PTHR10695">
    <property type="entry name" value="DEPHOSPHO-COA KINASE-RELATED"/>
    <property type="match status" value="1"/>
</dbReference>
<comment type="similarity">
    <text evidence="1 5">Belongs to the CoaE family.</text>
</comment>
<dbReference type="Pfam" id="PF01121">
    <property type="entry name" value="CoaE"/>
    <property type="match status" value="1"/>
</dbReference>
<evidence type="ECO:0000256" key="5">
    <source>
        <dbReference type="HAMAP-Rule" id="MF_00376"/>
    </source>
</evidence>
<dbReference type="Gene3D" id="3.40.50.300">
    <property type="entry name" value="P-loop containing nucleotide triphosphate hydrolases"/>
    <property type="match status" value="1"/>
</dbReference>
<dbReference type="GO" id="GO:0015937">
    <property type="term" value="P:coenzyme A biosynthetic process"/>
    <property type="evidence" value="ECO:0007669"/>
    <property type="project" value="UniProtKB-UniRule"/>
</dbReference>
<dbReference type="Proteomes" id="UP000236641">
    <property type="component" value="Unassembled WGS sequence"/>
</dbReference>
<dbReference type="AlphaFoldDB" id="A0A2K1DXC6"/>
<reference evidence="7 8" key="1">
    <citation type="submission" date="2018-01" db="EMBL/GenBank/DDBJ databases">
        <title>The draft genome of Hanstruepera neustonica JCM19743.</title>
        <authorList>
            <person name="He R.-H."/>
            <person name="Du Z.-J."/>
        </authorList>
    </citation>
    <scope>NUCLEOTIDE SEQUENCE [LARGE SCALE GENOMIC DNA]</scope>
    <source>
        <strain evidence="7 8">JCM19743</strain>
    </source>
</reference>
<comment type="pathway">
    <text evidence="5">Cofactor biosynthesis; coenzyme A biosynthesis; CoA from (R)-pantothenate: step 5/5.</text>
</comment>
<dbReference type="SUPFAM" id="SSF52540">
    <property type="entry name" value="P-loop containing nucleoside triphosphate hydrolases"/>
    <property type="match status" value="1"/>
</dbReference>
<proteinExistence type="inferred from homology"/>
<dbReference type="CDD" id="cd02022">
    <property type="entry name" value="DPCK"/>
    <property type="match status" value="1"/>
</dbReference>